<reference evidence="2 3" key="1">
    <citation type="submission" date="2020-02" db="EMBL/GenBank/DDBJ databases">
        <authorList>
            <person name="Zheng R.K."/>
            <person name="Sun C.M."/>
        </authorList>
    </citation>
    <scope>NUCLEOTIDE SEQUENCE [LARGE SCALE GENOMIC DNA]</scope>
    <source>
        <strain evidence="3">rifampicinis</strain>
    </source>
</reference>
<feature type="transmembrane region" description="Helical" evidence="1">
    <location>
        <begin position="20"/>
        <end position="39"/>
    </location>
</feature>
<dbReference type="Proteomes" id="UP000594468">
    <property type="component" value="Chromosome"/>
</dbReference>
<feature type="transmembrane region" description="Helical" evidence="1">
    <location>
        <begin position="117"/>
        <end position="136"/>
    </location>
</feature>
<organism evidence="2 3">
    <name type="scientific">Phototrophicus methaneseepsis</name>
    <dbReference type="NCBI Taxonomy" id="2710758"/>
    <lineage>
        <taxon>Bacteria</taxon>
        <taxon>Bacillati</taxon>
        <taxon>Chloroflexota</taxon>
        <taxon>Candidatus Thermofontia</taxon>
        <taxon>Phototrophicales</taxon>
        <taxon>Phototrophicaceae</taxon>
        <taxon>Phototrophicus</taxon>
    </lineage>
</organism>
<gene>
    <name evidence="2" type="primary">vanZ</name>
    <name evidence="2" type="ORF">G4Y79_22980</name>
</gene>
<feature type="transmembrane region" description="Helical" evidence="1">
    <location>
        <begin position="59"/>
        <end position="79"/>
    </location>
</feature>
<keyword evidence="1" id="KW-1133">Transmembrane helix</keyword>
<dbReference type="KEGG" id="pmet:G4Y79_22980"/>
<accession>A0A7S8IDE8</accession>
<evidence type="ECO:0000313" key="3">
    <source>
        <dbReference type="Proteomes" id="UP000594468"/>
    </source>
</evidence>
<protein>
    <submittedName>
        <fullName evidence="2">VanZ family protein</fullName>
    </submittedName>
</protein>
<evidence type="ECO:0000313" key="2">
    <source>
        <dbReference type="EMBL" id="QPC82515.1"/>
    </source>
</evidence>
<evidence type="ECO:0000256" key="1">
    <source>
        <dbReference type="SAM" id="Phobius"/>
    </source>
</evidence>
<dbReference type="RefSeq" id="WP_195170584.1">
    <property type="nucleotide sequence ID" value="NZ_CP062983.1"/>
</dbReference>
<name>A0A7S8IDE8_9CHLR</name>
<sequence>MRPIHLPMLPHWLEHPLLKWSITLLWTSFFFIVLIQSTYHPVINTGIPPGPPTFEREFIFTSLHIIGYITTTTLWWWAAGPSRKSLFIAMTIAGILAFLTEYLQTFAGDRNVTITDVMANLYGISVASLAIWQQWLKKGR</sequence>
<proteinExistence type="predicted"/>
<dbReference type="EMBL" id="CP062983">
    <property type="protein sequence ID" value="QPC82515.1"/>
    <property type="molecule type" value="Genomic_DNA"/>
</dbReference>
<dbReference type="NCBIfam" id="NF037970">
    <property type="entry name" value="vanZ_1"/>
    <property type="match status" value="1"/>
</dbReference>
<dbReference type="AlphaFoldDB" id="A0A7S8IDE8"/>
<keyword evidence="1" id="KW-0812">Transmembrane</keyword>
<feature type="transmembrane region" description="Helical" evidence="1">
    <location>
        <begin position="86"/>
        <end position="105"/>
    </location>
</feature>
<keyword evidence="1" id="KW-0472">Membrane</keyword>
<keyword evidence="3" id="KW-1185">Reference proteome</keyword>